<keyword evidence="2" id="KW-0547">Nucleotide-binding</keyword>
<evidence type="ECO:0000256" key="1">
    <source>
        <dbReference type="PIRSR" id="PIRSR640198-1"/>
    </source>
</evidence>
<protein>
    <submittedName>
        <fullName evidence="4">Cell filamentation protein Fic</fullName>
    </submittedName>
</protein>
<keyword evidence="2" id="KW-0067">ATP-binding</keyword>
<sequence length="206" mass="23868">MNFSPDYGKTPLTYDEVSALTPLFRRAQREPDKQSIYQIEQSIENAVGEKLVLAVASGKLGLFDLLSDYFLRRLHSDLYGDIWVWAGKYRTRELNIGVAPELIATQVRQAFDNILYRWEETDDWNAHQLGITVHAELVHIHPFTDGNGRTTRLLANLVFLSAQTELDLCLYDWNLDKPTYITLLREYDQHRDSTDLACFVQTRPFI</sequence>
<dbReference type="PANTHER" id="PTHR13504:SF38">
    <property type="entry name" value="FIDO DOMAIN-CONTAINING PROTEIN"/>
    <property type="match status" value="1"/>
</dbReference>
<dbReference type="GO" id="GO:0005524">
    <property type="term" value="F:ATP binding"/>
    <property type="evidence" value="ECO:0007669"/>
    <property type="project" value="UniProtKB-KW"/>
</dbReference>
<dbReference type="PANTHER" id="PTHR13504">
    <property type="entry name" value="FIDO DOMAIN-CONTAINING PROTEIN DDB_G0283145"/>
    <property type="match status" value="1"/>
</dbReference>
<evidence type="ECO:0000313" key="4">
    <source>
        <dbReference type="EMBL" id="NMX03266.1"/>
    </source>
</evidence>
<dbReference type="InterPro" id="IPR003812">
    <property type="entry name" value="Fido"/>
</dbReference>
<feature type="active site" evidence="1">
    <location>
        <position position="141"/>
    </location>
</feature>
<comment type="caution">
    <text evidence="4">The sequence shown here is derived from an EMBL/GenBank/DDBJ whole genome shotgun (WGS) entry which is preliminary data.</text>
</comment>
<dbReference type="EMBL" id="JABCUS010000008">
    <property type="protein sequence ID" value="NMX03266.1"/>
    <property type="molecule type" value="Genomic_DNA"/>
</dbReference>
<feature type="binding site" evidence="2">
    <location>
        <begin position="145"/>
        <end position="152"/>
    </location>
    <ligand>
        <name>ATP</name>
        <dbReference type="ChEBI" id="CHEBI:30616"/>
    </ligand>
</feature>
<name>A0A7Y0YHP8_9ACTO</name>
<dbReference type="AlphaFoldDB" id="A0A7Y0YHP8"/>
<dbReference type="SUPFAM" id="SSF140931">
    <property type="entry name" value="Fic-like"/>
    <property type="match status" value="1"/>
</dbReference>
<gene>
    <name evidence="4" type="ORF">HHJ77_04835</name>
</gene>
<evidence type="ECO:0000256" key="2">
    <source>
        <dbReference type="PIRSR" id="PIRSR640198-2"/>
    </source>
</evidence>
<dbReference type="PROSITE" id="PS51459">
    <property type="entry name" value="FIDO"/>
    <property type="match status" value="1"/>
</dbReference>
<evidence type="ECO:0000313" key="5">
    <source>
        <dbReference type="Proteomes" id="UP000575397"/>
    </source>
</evidence>
<dbReference type="InterPro" id="IPR036597">
    <property type="entry name" value="Fido-like_dom_sf"/>
</dbReference>
<dbReference type="RefSeq" id="WP_169762502.1">
    <property type="nucleotide sequence ID" value="NZ_JABCUS010000008.1"/>
</dbReference>
<evidence type="ECO:0000259" key="3">
    <source>
        <dbReference type="PROSITE" id="PS51459"/>
    </source>
</evidence>
<dbReference type="Gene3D" id="1.10.3290.10">
    <property type="entry name" value="Fido-like domain"/>
    <property type="match status" value="1"/>
</dbReference>
<feature type="domain" description="Fido" evidence="3">
    <location>
        <begin position="66"/>
        <end position="202"/>
    </location>
</feature>
<accession>A0A7Y0YHP8</accession>
<dbReference type="Pfam" id="PF02661">
    <property type="entry name" value="Fic"/>
    <property type="match status" value="1"/>
</dbReference>
<dbReference type="Proteomes" id="UP000575397">
    <property type="component" value="Unassembled WGS sequence"/>
</dbReference>
<organism evidence="4 5">
    <name type="scientific">Mobiluncus mulieris</name>
    <dbReference type="NCBI Taxonomy" id="2052"/>
    <lineage>
        <taxon>Bacteria</taxon>
        <taxon>Bacillati</taxon>
        <taxon>Actinomycetota</taxon>
        <taxon>Actinomycetes</taxon>
        <taxon>Actinomycetales</taxon>
        <taxon>Actinomycetaceae</taxon>
        <taxon>Mobiluncus</taxon>
    </lineage>
</organism>
<proteinExistence type="predicted"/>
<dbReference type="InterPro" id="IPR040198">
    <property type="entry name" value="Fido_containing"/>
</dbReference>
<reference evidence="4 5" key="1">
    <citation type="submission" date="2020-04" db="EMBL/GenBank/DDBJ databases">
        <title>Antimicrobial susceptibility and clonality of vaginal-derived multi-drug resistant Mobiluncus isolates in China.</title>
        <authorList>
            <person name="Zhang X."/>
        </authorList>
    </citation>
    <scope>NUCLEOTIDE SEQUENCE [LARGE SCALE GENOMIC DNA]</scope>
    <source>
        <strain evidence="4 5">12</strain>
    </source>
</reference>